<name>A0ABW9QYB5_9ACTN</name>
<dbReference type="Proteomes" id="UP000437736">
    <property type="component" value="Unassembled WGS sequence"/>
</dbReference>
<evidence type="ECO:0000313" key="1">
    <source>
        <dbReference type="EMBL" id="MST34419.1"/>
    </source>
</evidence>
<dbReference type="InterPro" id="IPR010035">
    <property type="entry name" value="Thi_S"/>
</dbReference>
<dbReference type="SUPFAM" id="SSF54285">
    <property type="entry name" value="MoaD/ThiS"/>
    <property type="match status" value="1"/>
</dbReference>
<reference evidence="1 2" key="1">
    <citation type="submission" date="2019-11" db="EMBL/GenBank/DDBJ databases">
        <title>Acidiferrimicrobium australis gen. nov., sp. nov., an acidophilic and obligately heterotrophic, member of the Actinobacteria that catalyses dissimilatory oxido- reduction of iron isolated from metal-rich acidic water in Chile.</title>
        <authorList>
            <person name="Gonzalez D."/>
            <person name="Huber K."/>
            <person name="Hedrich S."/>
            <person name="Rojas-Villalobos C."/>
            <person name="Quatrini R."/>
            <person name="Dinamarca M.A."/>
            <person name="Schwarz A."/>
            <person name="Canales C."/>
            <person name="Nancucheo I."/>
        </authorList>
    </citation>
    <scope>NUCLEOTIDE SEQUENCE [LARGE SCALE GENOMIC DNA]</scope>
    <source>
        <strain evidence="1 2">USS-CCA1</strain>
    </source>
</reference>
<dbReference type="Pfam" id="PF02597">
    <property type="entry name" value="ThiS"/>
    <property type="match status" value="1"/>
</dbReference>
<comment type="caution">
    <text evidence="1">The sequence shown here is derived from an EMBL/GenBank/DDBJ whole genome shotgun (WGS) entry which is preliminary data.</text>
</comment>
<dbReference type="NCBIfam" id="TIGR01683">
    <property type="entry name" value="thiS"/>
    <property type="match status" value="1"/>
</dbReference>
<protein>
    <submittedName>
        <fullName evidence="1">Sulfur carrier protein ThiS</fullName>
    </submittedName>
</protein>
<dbReference type="CDD" id="cd00565">
    <property type="entry name" value="Ubl_ThiS"/>
    <property type="match status" value="1"/>
</dbReference>
<dbReference type="EMBL" id="WJHE01000997">
    <property type="protein sequence ID" value="MST34419.1"/>
    <property type="molecule type" value="Genomic_DNA"/>
</dbReference>
<dbReference type="PANTHER" id="PTHR34472:SF1">
    <property type="entry name" value="SULFUR CARRIER PROTEIN THIS"/>
    <property type="match status" value="1"/>
</dbReference>
<dbReference type="PANTHER" id="PTHR34472">
    <property type="entry name" value="SULFUR CARRIER PROTEIN THIS"/>
    <property type="match status" value="1"/>
</dbReference>
<sequence length="66" mass="6871">MELVVNGEHRRLGDGATVDALVETLALGRRGVAVAVNSEIVPRSAWTVTHLTAGDVVEVLHAVQGG</sequence>
<keyword evidence="2" id="KW-1185">Reference proteome</keyword>
<dbReference type="InterPro" id="IPR016155">
    <property type="entry name" value="Mopterin_synth/thiamin_S_b"/>
</dbReference>
<evidence type="ECO:0000313" key="2">
    <source>
        <dbReference type="Proteomes" id="UP000437736"/>
    </source>
</evidence>
<accession>A0ABW9QYB5</accession>
<dbReference type="Gene3D" id="3.10.20.30">
    <property type="match status" value="1"/>
</dbReference>
<organism evidence="1 2">
    <name type="scientific">Acidiferrimicrobium australe</name>
    <dbReference type="NCBI Taxonomy" id="2664430"/>
    <lineage>
        <taxon>Bacteria</taxon>
        <taxon>Bacillati</taxon>
        <taxon>Actinomycetota</taxon>
        <taxon>Acidimicrobiia</taxon>
        <taxon>Acidimicrobiales</taxon>
        <taxon>Acidimicrobiaceae</taxon>
        <taxon>Acidiferrimicrobium</taxon>
    </lineage>
</organism>
<proteinExistence type="predicted"/>
<dbReference type="InterPro" id="IPR003749">
    <property type="entry name" value="ThiS/MoaD-like"/>
</dbReference>
<gene>
    <name evidence="1" type="primary">thiS</name>
    <name evidence="1" type="ORF">GHK86_17040</name>
</gene>
<dbReference type="InterPro" id="IPR012675">
    <property type="entry name" value="Beta-grasp_dom_sf"/>
</dbReference>